<evidence type="ECO:0000313" key="3">
    <source>
        <dbReference type="Proteomes" id="UP000178636"/>
    </source>
</evidence>
<organism evidence="2 3">
    <name type="scientific">Candidatus Lloydbacteria bacterium RIFCSPHIGHO2_02_FULL_54_17</name>
    <dbReference type="NCBI Taxonomy" id="1798664"/>
    <lineage>
        <taxon>Bacteria</taxon>
        <taxon>Candidatus Lloydiibacteriota</taxon>
    </lineage>
</organism>
<accession>A0A1G2DAM8</accession>
<reference evidence="2 3" key="1">
    <citation type="journal article" date="2016" name="Nat. Commun.">
        <title>Thousands of microbial genomes shed light on interconnected biogeochemical processes in an aquifer system.</title>
        <authorList>
            <person name="Anantharaman K."/>
            <person name="Brown C.T."/>
            <person name="Hug L.A."/>
            <person name="Sharon I."/>
            <person name="Castelle C.J."/>
            <person name="Probst A.J."/>
            <person name="Thomas B.C."/>
            <person name="Singh A."/>
            <person name="Wilkins M.J."/>
            <person name="Karaoz U."/>
            <person name="Brodie E.L."/>
            <person name="Williams K.H."/>
            <person name="Hubbard S.S."/>
            <person name="Banfield J.F."/>
        </authorList>
    </citation>
    <scope>NUCLEOTIDE SEQUENCE [LARGE SCALE GENOMIC DNA]</scope>
</reference>
<name>A0A1G2DAM8_9BACT</name>
<proteinExistence type="predicted"/>
<protein>
    <recommendedName>
        <fullName evidence="4">Peptidase M48 domain-containing protein</fullName>
    </recommendedName>
</protein>
<evidence type="ECO:0008006" key="4">
    <source>
        <dbReference type="Google" id="ProtNLM"/>
    </source>
</evidence>
<dbReference type="STRING" id="1798664.A3C93_05480"/>
<dbReference type="EMBL" id="MHLO01000051">
    <property type="protein sequence ID" value="OGZ10532.1"/>
    <property type="molecule type" value="Genomic_DNA"/>
</dbReference>
<feature type="signal peptide" evidence="1">
    <location>
        <begin position="1"/>
        <end position="18"/>
    </location>
</feature>
<keyword evidence="1" id="KW-0732">Signal</keyword>
<gene>
    <name evidence="2" type="ORF">A3C93_05480</name>
</gene>
<feature type="chain" id="PRO_5009582491" description="Peptidase M48 domain-containing protein" evidence="1">
    <location>
        <begin position="19"/>
        <end position="191"/>
    </location>
</feature>
<dbReference type="AlphaFoldDB" id="A0A1G2DAM8"/>
<sequence>MKQLLALLAFLVAFPATGAIGTDEHRELCDRALGKEKRMVPFEDARLRGYAEEFLRKTEMRGRPVLLCVTDRAGAGAWNDVVESKRGAVFVIGVGRRFVQDLGVHLRAVIAHEVGHVVQGDLNHCIRNTGSLERCELDVDRIAIGWVGKAAALAAIRAIIRWGDEESARHPIAYAGSSELRQRLRVLEGTP</sequence>
<evidence type="ECO:0000313" key="2">
    <source>
        <dbReference type="EMBL" id="OGZ10532.1"/>
    </source>
</evidence>
<dbReference type="Proteomes" id="UP000178636">
    <property type="component" value="Unassembled WGS sequence"/>
</dbReference>
<comment type="caution">
    <text evidence="2">The sequence shown here is derived from an EMBL/GenBank/DDBJ whole genome shotgun (WGS) entry which is preliminary data.</text>
</comment>
<evidence type="ECO:0000256" key="1">
    <source>
        <dbReference type="SAM" id="SignalP"/>
    </source>
</evidence>